<proteinExistence type="inferred from homology"/>
<sequence length="1369" mass="150899">MDNDNSQWSSPRHDGDMTSRQDDSNTTGVTMTTEQQNNDNHDSKTVAPVKHDDNVENNDNNATISIKVKKTALREKQLVDEKYIATSLTIPGIVQDNTDNHNENEEKEEDNNSKNKCGGNQDNNDCDQRNVAQNERPPSPPITVSSSSLSDIHQQQQQTAILTEATLAKQNKLMQEQERNDPTCSSIPLTTSNNAIRAWAATLPEIPDSVHTTPIGPSHIFELPSDHSPLSQHHDDDDDDETRREQQQEEEEEDRKNEPRIQETKDVFTDTQKIAYVGLCAVTSLEVVHDFQGKEFTYARMSADNWHRKLMRTIYMHMDISQEEQKMIESLARHDIRPTDLVHQFTAQGETTTINMGGYQKVQQPEKKNKEEEQTQQQQQQQQKEEETSRSSLESFSSATSKNKELNDKGQSKQVEEKEPILIETKSVLHEKDDILETTTSIEKNPTNNITTIETKDSLQQQQEQQESSASTGEIGSMDVSLDRGQQHDEVINTNANLTSSSSSSVPYEKDRTISPLPPSDTQTSNGAAIASSSQIGSNSVTHDTSLSEKQEATNEKEQQEAEAAKNGEFIIDLRWTVMCDLFLLCLSAENYDARSRVFIARMASYLELDWFQVIGFEKRITEHLMQNAGAAWETETVTSVATTQTYTTDVEVSIRNDVERKGRNKQRRKRRYIMIGLATIGGGLILGLSAGLMAPVIAGGIGTILTTVGVTGTSSFLGGTASIALITGGATAIGGTKRMRKRMKMINTFEFSPVTVDESVSCIVSISGWLPKGATKDTAALPFSTLDNMMGDHYTLYWEPEMLEALGSGLKIFATEAVTFSIQQALAHTIMGALLAGLAWPLALTKLGYLVDNPWNNGLDRARLAGLILADSLMNRNLGARPVTLVGYSLGARVIFYCLLELARVNAYGLVENVALFGTPVSASKQQWKECTTVVAGRFINGYASNDWLLGFLFRASTGGLGNVAGLRPLKHMEGDRVQNVDCTDLIKGHLSYRMLMPKLLKRAGFVVTSDELPDRLREREDDEDEFVIDLSGAKDLEQFRPATMVRGTSVSSLTSGKASIQYPPPKTKCHPPRTTEEAQQQLQQRQDQSSRTPSRSPSPSPSLQQQLQDSSSSPSQQQESPYHLSPEKQSPIGSPRVETTSPSPIDSPKSSLSTKTSSDPIESTNNNTNIPQEEQQSYPPPPEKQSSGDFSGNHSEAKTLIDGMSDQDIIADIIAKAAAVSKSSSNYSSLSSGRASIAQHPRPESPTMTYSSSDTTITSIFRASNSGDDTTHSSSSTMSKDSSSSPSTLSSPSRRSISSTSSLFGKSLLFNKNRKKSEEKGQQELSEQGIEVKELKSTLGRMVVPSDVMNPMPKFTLEKPNFARVNR</sequence>
<feature type="compositionally biased region" description="Basic and acidic residues" evidence="6">
    <location>
        <begin position="11"/>
        <end position="23"/>
    </location>
</feature>
<feature type="compositionally biased region" description="Polar residues" evidence="6">
    <location>
        <begin position="24"/>
        <end position="38"/>
    </location>
</feature>
<feature type="compositionally biased region" description="Basic and acidic residues" evidence="6">
    <location>
        <begin position="364"/>
        <end position="373"/>
    </location>
</feature>
<feature type="compositionally biased region" description="Low complexity" evidence="6">
    <location>
        <begin position="1081"/>
        <end position="1123"/>
    </location>
</feature>
<feature type="compositionally biased region" description="Polar residues" evidence="6">
    <location>
        <begin position="1049"/>
        <end position="1060"/>
    </location>
</feature>
<reference evidence="8" key="2">
    <citation type="submission" date="2023-02" db="EMBL/GenBank/DDBJ databases">
        <authorList>
            <consortium name="DOE Joint Genome Institute"/>
            <person name="Mondo S.J."/>
            <person name="Chang Y."/>
            <person name="Wang Y."/>
            <person name="Ahrendt S."/>
            <person name="Andreopoulos W."/>
            <person name="Barry K."/>
            <person name="Beard J."/>
            <person name="Benny G.L."/>
            <person name="Blankenship S."/>
            <person name="Bonito G."/>
            <person name="Cuomo C."/>
            <person name="Desiro A."/>
            <person name="Gervers K.A."/>
            <person name="Hundley H."/>
            <person name="Kuo A."/>
            <person name="LaButti K."/>
            <person name="Lang B.F."/>
            <person name="Lipzen A."/>
            <person name="O'Donnell K."/>
            <person name="Pangilinan J."/>
            <person name="Reynolds N."/>
            <person name="Sandor L."/>
            <person name="Smith M.W."/>
            <person name="Tsang A."/>
            <person name="Grigoriev I.V."/>
            <person name="Stajich J.E."/>
            <person name="Spatafora J.W."/>
        </authorList>
    </citation>
    <scope>NUCLEOTIDE SEQUENCE</scope>
    <source>
        <strain evidence="8">RSA 2281</strain>
    </source>
</reference>
<evidence type="ECO:0000313" key="9">
    <source>
        <dbReference type="Proteomes" id="UP001209540"/>
    </source>
</evidence>
<keyword evidence="3 7" id="KW-0812">Transmembrane</keyword>
<feature type="compositionally biased region" description="Basic and acidic residues" evidence="6">
    <location>
        <begin position="402"/>
        <end position="426"/>
    </location>
</feature>
<dbReference type="InterPro" id="IPR029058">
    <property type="entry name" value="AB_hydrolase_fold"/>
</dbReference>
<dbReference type="InterPro" id="IPR007941">
    <property type="entry name" value="DUF726"/>
</dbReference>
<feature type="region of interest" description="Disordered" evidence="6">
    <location>
        <begin position="457"/>
        <end position="477"/>
    </location>
</feature>
<dbReference type="Pfam" id="PF05277">
    <property type="entry name" value="DUF726"/>
    <property type="match status" value="1"/>
</dbReference>
<dbReference type="Proteomes" id="UP001209540">
    <property type="component" value="Unassembled WGS sequence"/>
</dbReference>
<feature type="region of interest" description="Disordered" evidence="6">
    <location>
        <begin position="93"/>
        <end position="158"/>
    </location>
</feature>
<dbReference type="EMBL" id="JAIXMP010000022">
    <property type="protein sequence ID" value="KAI9255658.1"/>
    <property type="molecule type" value="Genomic_DNA"/>
</dbReference>
<feature type="transmembrane region" description="Helical" evidence="7">
    <location>
        <begin position="673"/>
        <end position="697"/>
    </location>
</feature>
<evidence type="ECO:0000256" key="2">
    <source>
        <dbReference type="ARBA" id="ARBA00009824"/>
    </source>
</evidence>
<protein>
    <recommendedName>
        <fullName evidence="10">DUF726-domain-containing protein</fullName>
    </recommendedName>
</protein>
<feature type="compositionally biased region" description="Polar residues" evidence="6">
    <location>
        <begin position="1"/>
        <end position="10"/>
    </location>
</feature>
<feature type="compositionally biased region" description="Low complexity" evidence="6">
    <location>
        <begin position="1249"/>
        <end position="1304"/>
    </location>
</feature>
<dbReference type="PANTHER" id="PTHR17920:SF3">
    <property type="entry name" value="TRANSMEMBRANE AND COILED-COIL DOMAIN-CONTAINING PROTEIN 4"/>
    <property type="match status" value="1"/>
</dbReference>
<dbReference type="GO" id="GO:0016020">
    <property type="term" value="C:membrane"/>
    <property type="evidence" value="ECO:0007669"/>
    <property type="project" value="UniProtKB-SubCell"/>
</dbReference>
<feature type="compositionally biased region" description="Low complexity" evidence="6">
    <location>
        <begin position="1148"/>
        <end position="1162"/>
    </location>
</feature>
<feature type="transmembrane region" description="Helical" evidence="7">
    <location>
        <begin position="717"/>
        <end position="736"/>
    </location>
</feature>
<evidence type="ECO:0008006" key="10">
    <source>
        <dbReference type="Google" id="ProtNLM"/>
    </source>
</evidence>
<feature type="compositionally biased region" description="Basic and acidic residues" evidence="6">
    <location>
        <begin position="39"/>
        <end position="54"/>
    </location>
</feature>
<feature type="compositionally biased region" description="Low complexity" evidence="6">
    <location>
        <begin position="390"/>
        <end position="401"/>
    </location>
</feature>
<reference evidence="8" key="1">
    <citation type="journal article" date="2022" name="IScience">
        <title>Evolution of zygomycete secretomes and the origins of terrestrial fungal ecologies.</title>
        <authorList>
            <person name="Chang Y."/>
            <person name="Wang Y."/>
            <person name="Mondo S."/>
            <person name="Ahrendt S."/>
            <person name="Andreopoulos W."/>
            <person name="Barry K."/>
            <person name="Beard J."/>
            <person name="Benny G.L."/>
            <person name="Blankenship S."/>
            <person name="Bonito G."/>
            <person name="Cuomo C."/>
            <person name="Desiro A."/>
            <person name="Gervers K.A."/>
            <person name="Hundley H."/>
            <person name="Kuo A."/>
            <person name="LaButti K."/>
            <person name="Lang B.F."/>
            <person name="Lipzen A."/>
            <person name="O'Donnell K."/>
            <person name="Pangilinan J."/>
            <person name="Reynolds N."/>
            <person name="Sandor L."/>
            <person name="Smith M.E."/>
            <person name="Tsang A."/>
            <person name="Grigoriev I.V."/>
            <person name="Stajich J.E."/>
            <person name="Spatafora J.W."/>
        </authorList>
    </citation>
    <scope>NUCLEOTIDE SEQUENCE</scope>
    <source>
        <strain evidence="8">RSA 2281</strain>
    </source>
</reference>
<feature type="compositionally biased region" description="Polar residues" evidence="6">
    <location>
        <begin position="1163"/>
        <end position="1172"/>
    </location>
</feature>
<feature type="compositionally biased region" description="Polar residues" evidence="6">
    <location>
        <begin position="1129"/>
        <end position="1146"/>
    </location>
</feature>
<feature type="region of interest" description="Disordered" evidence="6">
    <location>
        <begin position="362"/>
        <end position="426"/>
    </location>
</feature>
<evidence type="ECO:0000256" key="1">
    <source>
        <dbReference type="ARBA" id="ARBA00004141"/>
    </source>
</evidence>
<feature type="compositionally biased region" description="Basic and acidic residues" evidence="6">
    <location>
        <begin position="254"/>
        <end position="264"/>
    </location>
</feature>
<evidence type="ECO:0000256" key="3">
    <source>
        <dbReference type="ARBA" id="ARBA00022692"/>
    </source>
</evidence>
<name>A0AAD5PBP3_9FUNG</name>
<feature type="region of interest" description="Disordered" evidence="6">
    <location>
        <begin position="1223"/>
        <end position="1331"/>
    </location>
</feature>
<comment type="subcellular location">
    <subcellularLocation>
        <location evidence="1">Membrane</location>
        <topology evidence="1">Multi-pass membrane protein</topology>
    </subcellularLocation>
</comment>
<evidence type="ECO:0000256" key="4">
    <source>
        <dbReference type="ARBA" id="ARBA00022989"/>
    </source>
</evidence>
<evidence type="ECO:0000313" key="8">
    <source>
        <dbReference type="EMBL" id="KAI9255658.1"/>
    </source>
</evidence>
<feature type="compositionally biased region" description="Low complexity" evidence="6">
    <location>
        <begin position="525"/>
        <end position="540"/>
    </location>
</feature>
<dbReference type="SUPFAM" id="SSF53474">
    <property type="entry name" value="alpha/beta-Hydrolases"/>
    <property type="match status" value="1"/>
</dbReference>
<keyword evidence="9" id="KW-1185">Reference proteome</keyword>
<feature type="region of interest" description="Disordered" evidence="6">
    <location>
        <begin position="1049"/>
        <end position="1203"/>
    </location>
</feature>
<feature type="region of interest" description="Disordered" evidence="6">
    <location>
        <begin position="493"/>
        <end position="562"/>
    </location>
</feature>
<evidence type="ECO:0000256" key="7">
    <source>
        <dbReference type="SAM" id="Phobius"/>
    </source>
</evidence>
<dbReference type="PANTHER" id="PTHR17920">
    <property type="entry name" value="TRANSMEMBRANE AND COILED-COIL DOMAIN-CONTAINING PROTEIN 4 TMCO4"/>
    <property type="match status" value="1"/>
</dbReference>
<gene>
    <name evidence="8" type="ORF">BDA99DRAFT_539806</name>
</gene>
<comment type="similarity">
    <text evidence="2">Belongs to the TMCO4 family.</text>
</comment>
<keyword evidence="4 7" id="KW-1133">Transmembrane helix</keyword>
<feature type="region of interest" description="Disordered" evidence="6">
    <location>
        <begin position="1"/>
        <end position="60"/>
    </location>
</feature>
<feature type="region of interest" description="Disordered" evidence="6">
    <location>
        <begin position="209"/>
        <end position="264"/>
    </location>
</feature>
<evidence type="ECO:0000256" key="6">
    <source>
        <dbReference type="SAM" id="MobiDB-lite"/>
    </source>
</evidence>
<organism evidence="8 9">
    <name type="scientific">Phascolomyces articulosus</name>
    <dbReference type="NCBI Taxonomy" id="60185"/>
    <lineage>
        <taxon>Eukaryota</taxon>
        <taxon>Fungi</taxon>
        <taxon>Fungi incertae sedis</taxon>
        <taxon>Mucoromycota</taxon>
        <taxon>Mucoromycotina</taxon>
        <taxon>Mucoromycetes</taxon>
        <taxon>Mucorales</taxon>
        <taxon>Lichtheimiaceae</taxon>
        <taxon>Phascolomyces</taxon>
    </lineage>
</organism>
<evidence type="ECO:0000256" key="5">
    <source>
        <dbReference type="ARBA" id="ARBA00023136"/>
    </source>
</evidence>
<feature type="compositionally biased region" description="Basic and acidic residues" evidence="6">
    <location>
        <begin position="546"/>
        <end position="562"/>
    </location>
</feature>
<feature type="compositionally biased region" description="Low complexity" evidence="6">
    <location>
        <begin position="1223"/>
        <end position="1238"/>
    </location>
</feature>
<keyword evidence="5 7" id="KW-0472">Membrane</keyword>
<accession>A0AAD5PBP3</accession>
<comment type="caution">
    <text evidence="8">The sequence shown here is derived from an EMBL/GenBank/DDBJ whole genome shotgun (WGS) entry which is preliminary data.</text>
</comment>